<comment type="caution">
    <text evidence="1">The sequence shown here is derived from an EMBL/GenBank/DDBJ whole genome shotgun (WGS) entry which is preliminary data.</text>
</comment>
<evidence type="ECO:0000313" key="2">
    <source>
        <dbReference type="Proteomes" id="UP001589692"/>
    </source>
</evidence>
<reference evidence="1 2" key="1">
    <citation type="submission" date="2024-09" db="EMBL/GenBank/DDBJ databases">
        <authorList>
            <person name="Sun Q."/>
            <person name="Mori K."/>
        </authorList>
    </citation>
    <scope>NUCLEOTIDE SEQUENCE [LARGE SCALE GENOMIC DNA]</scope>
    <source>
        <strain evidence="1 2">TBRC 4938</strain>
    </source>
</reference>
<name>A0ABV6A9P0_9HYPH</name>
<sequence length="224" mass="24076">MSRSSAILGQISVLEAHGILVRGAVNFESGEGPLLFDGSRALSVVLLGNAGSSIWPAFSRWQETYQGPDPLDTWSKQCIRPLSEALGATAYFPSDPPWQPFQQWATKAEGLKPSPLGILIHPKYGLWHGYRGALGFPFGIEAALPSMADHPCDDCLEKPCLATCPVDAVSLRGFDVAGCRSYLHSGKGSISCMISGCLARNACPVGVDFRYQGAQMMFHMSALL</sequence>
<evidence type="ECO:0000313" key="1">
    <source>
        <dbReference type="EMBL" id="MFB9947300.1"/>
    </source>
</evidence>
<gene>
    <name evidence="1" type="ORF">ACFFP0_00495</name>
</gene>
<accession>A0ABV6A9P0</accession>
<dbReference type="EMBL" id="JBHMAA010000001">
    <property type="protein sequence ID" value="MFB9947300.1"/>
    <property type="molecule type" value="Genomic_DNA"/>
</dbReference>
<dbReference type="RefSeq" id="WP_377254459.1">
    <property type="nucleotide sequence ID" value="NZ_JBHMAA010000001.1"/>
</dbReference>
<protein>
    <submittedName>
        <fullName evidence="1">Ferredoxin</fullName>
    </submittedName>
</protein>
<organism evidence="1 2">
    <name type="scientific">Rhizobium puerariae</name>
    <dbReference type="NCBI Taxonomy" id="1585791"/>
    <lineage>
        <taxon>Bacteria</taxon>
        <taxon>Pseudomonadati</taxon>
        <taxon>Pseudomonadota</taxon>
        <taxon>Alphaproteobacteria</taxon>
        <taxon>Hyphomicrobiales</taxon>
        <taxon>Rhizobiaceae</taxon>
        <taxon>Rhizobium/Agrobacterium group</taxon>
        <taxon>Rhizobium</taxon>
    </lineage>
</organism>
<keyword evidence="2" id="KW-1185">Reference proteome</keyword>
<dbReference type="Proteomes" id="UP001589692">
    <property type="component" value="Unassembled WGS sequence"/>
</dbReference>
<proteinExistence type="predicted"/>